<dbReference type="CDD" id="cd00221">
    <property type="entry name" value="Vsr"/>
    <property type="match status" value="1"/>
</dbReference>
<evidence type="ECO:0000256" key="1">
    <source>
        <dbReference type="ARBA" id="ARBA00022722"/>
    </source>
</evidence>
<dbReference type="InterPro" id="IPR004603">
    <property type="entry name" value="DNA_mismatch_endonuc_vsr"/>
</dbReference>
<dbReference type="Pfam" id="PF03852">
    <property type="entry name" value="Vsr"/>
    <property type="match status" value="1"/>
</dbReference>
<dbReference type="InterPro" id="IPR011335">
    <property type="entry name" value="Restrct_endonuc-II-like"/>
</dbReference>
<dbReference type="GO" id="GO:0004519">
    <property type="term" value="F:endonuclease activity"/>
    <property type="evidence" value="ECO:0007669"/>
    <property type="project" value="UniProtKB-KW"/>
</dbReference>
<evidence type="ECO:0000256" key="3">
    <source>
        <dbReference type="ARBA" id="ARBA00022763"/>
    </source>
</evidence>
<comment type="caution">
    <text evidence="8">The sequence shown here is derived from an EMBL/GenBank/DDBJ whole genome shotgun (WGS) entry which is preliminary data.</text>
</comment>
<evidence type="ECO:0000313" key="8">
    <source>
        <dbReference type="EMBL" id="MFC5393498.1"/>
    </source>
</evidence>
<evidence type="ECO:0000256" key="2">
    <source>
        <dbReference type="ARBA" id="ARBA00022759"/>
    </source>
</evidence>
<protein>
    <submittedName>
        <fullName evidence="8">Very short patch repair endonuclease</fullName>
    </submittedName>
</protein>
<accession>A0ABW0H8E9</accession>
<dbReference type="Gene3D" id="3.40.960.10">
    <property type="entry name" value="VSR Endonuclease"/>
    <property type="match status" value="1"/>
</dbReference>
<evidence type="ECO:0000256" key="5">
    <source>
        <dbReference type="ARBA" id="ARBA00023204"/>
    </source>
</evidence>
<keyword evidence="5" id="KW-0234">DNA repair</keyword>
<dbReference type="Proteomes" id="UP001596104">
    <property type="component" value="Unassembled WGS sequence"/>
</dbReference>
<keyword evidence="3" id="KW-0227">DNA damage</keyword>
<evidence type="ECO:0000256" key="4">
    <source>
        <dbReference type="ARBA" id="ARBA00022801"/>
    </source>
</evidence>
<comment type="similarity">
    <text evidence="6">Belongs to the Vsr family.</text>
</comment>
<dbReference type="NCBIfam" id="TIGR00632">
    <property type="entry name" value="vsr"/>
    <property type="match status" value="1"/>
</dbReference>
<evidence type="ECO:0000256" key="6">
    <source>
        <dbReference type="ARBA" id="ARBA00029466"/>
    </source>
</evidence>
<evidence type="ECO:0000256" key="7">
    <source>
        <dbReference type="SAM" id="MobiDB-lite"/>
    </source>
</evidence>
<dbReference type="SUPFAM" id="SSF52980">
    <property type="entry name" value="Restriction endonuclease-like"/>
    <property type="match status" value="1"/>
</dbReference>
<dbReference type="RefSeq" id="WP_377008530.1">
    <property type="nucleotide sequence ID" value="NZ_JBHSLV010000020.1"/>
</dbReference>
<evidence type="ECO:0000313" key="9">
    <source>
        <dbReference type="Proteomes" id="UP001596104"/>
    </source>
</evidence>
<organism evidence="8 9">
    <name type="scientific">Bosea vestrisii</name>
    <dbReference type="NCBI Taxonomy" id="151416"/>
    <lineage>
        <taxon>Bacteria</taxon>
        <taxon>Pseudomonadati</taxon>
        <taxon>Pseudomonadota</taxon>
        <taxon>Alphaproteobacteria</taxon>
        <taxon>Hyphomicrobiales</taxon>
        <taxon>Boseaceae</taxon>
        <taxon>Bosea</taxon>
    </lineage>
</organism>
<gene>
    <name evidence="8" type="ORF">ACFPPC_12695</name>
</gene>
<keyword evidence="9" id="KW-1185">Reference proteome</keyword>
<keyword evidence="1" id="KW-0540">Nuclease</keyword>
<sequence length="166" mass="18710">MDSALSRLPRSGHSRGMPLSYVPPQDPARSALMARVRRSGTAPELTVAKALRALGLSYRKNVTALAGSPDFANRRGKRAVFVHGCFWHHHRCGRGRKPKANLEYWVDKFARNRSRDARSARTLRRAGFRVLIIWECECGDTAALLRELAKRPACDRSKWAREDAEA</sequence>
<keyword evidence="2 8" id="KW-0255">Endonuclease</keyword>
<reference evidence="9" key="1">
    <citation type="journal article" date="2019" name="Int. J. Syst. Evol. Microbiol.">
        <title>The Global Catalogue of Microorganisms (GCM) 10K type strain sequencing project: providing services to taxonomists for standard genome sequencing and annotation.</title>
        <authorList>
            <consortium name="The Broad Institute Genomics Platform"/>
            <consortium name="The Broad Institute Genome Sequencing Center for Infectious Disease"/>
            <person name="Wu L."/>
            <person name="Ma J."/>
        </authorList>
    </citation>
    <scope>NUCLEOTIDE SEQUENCE [LARGE SCALE GENOMIC DNA]</scope>
    <source>
        <strain evidence="9">CGMCC 1.16326</strain>
    </source>
</reference>
<name>A0ABW0H8E9_9HYPH</name>
<dbReference type="EMBL" id="JBHSLV010000020">
    <property type="protein sequence ID" value="MFC5393498.1"/>
    <property type="molecule type" value="Genomic_DNA"/>
</dbReference>
<feature type="region of interest" description="Disordered" evidence="7">
    <location>
        <begin position="1"/>
        <end position="25"/>
    </location>
</feature>
<keyword evidence="4" id="KW-0378">Hydrolase</keyword>
<proteinExistence type="inferred from homology"/>